<keyword evidence="3" id="KW-1185">Reference proteome</keyword>
<reference evidence="2 3" key="1">
    <citation type="journal article" date="2015" name="Fungal Genet. Biol.">
        <title>Evolution of novel wood decay mechanisms in Agaricales revealed by the genome sequences of Fistulina hepatica and Cylindrobasidium torrendii.</title>
        <authorList>
            <person name="Floudas D."/>
            <person name="Held B.W."/>
            <person name="Riley R."/>
            <person name="Nagy L.G."/>
            <person name="Koehler G."/>
            <person name="Ransdell A.S."/>
            <person name="Younus H."/>
            <person name="Chow J."/>
            <person name="Chiniquy J."/>
            <person name="Lipzen A."/>
            <person name="Tritt A."/>
            <person name="Sun H."/>
            <person name="Haridas S."/>
            <person name="LaButti K."/>
            <person name="Ohm R.A."/>
            <person name="Kues U."/>
            <person name="Blanchette R.A."/>
            <person name="Grigoriev I.V."/>
            <person name="Minto R.E."/>
            <person name="Hibbett D.S."/>
        </authorList>
    </citation>
    <scope>NUCLEOTIDE SEQUENCE [LARGE SCALE GENOMIC DNA]</scope>
    <source>
        <strain evidence="2 3">ATCC 64428</strain>
    </source>
</reference>
<feature type="compositionally biased region" description="Basic and acidic residues" evidence="1">
    <location>
        <begin position="1"/>
        <end position="23"/>
    </location>
</feature>
<sequence length="164" mass="17483">MAAESKRSIENELVEREEAKTVYEEQAQIVGTVPPSPHSMGTAEAADRPYPLTSPTRGYLIAGGAGVRIPGGPTYSARALVLVNSAYRTGVARSVDGKHVTPVSDDLRLANAPCVSALLKEAVTRSKSLFELPVNAHGALLRQVLLWPLWLCSFLATVPFALCG</sequence>
<dbReference type="Proteomes" id="UP000054144">
    <property type="component" value="Unassembled WGS sequence"/>
</dbReference>
<organism evidence="2 3">
    <name type="scientific">Fistulina hepatica ATCC 64428</name>
    <dbReference type="NCBI Taxonomy" id="1128425"/>
    <lineage>
        <taxon>Eukaryota</taxon>
        <taxon>Fungi</taxon>
        <taxon>Dikarya</taxon>
        <taxon>Basidiomycota</taxon>
        <taxon>Agaricomycotina</taxon>
        <taxon>Agaricomycetes</taxon>
        <taxon>Agaricomycetidae</taxon>
        <taxon>Agaricales</taxon>
        <taxon>Fistulinaceae</taxon>
        <taxon>Fistulina</taxon>
    </lineage>
</organism>
<name>A0A0D7A210_9AGAR</name>
<dbReference type="AlphaFoldDB" id="A0A0D7A210"/>
<feature type="region of interest" description="Disordered" evidence="1">
    <location>
        <begin position="1"/>
        <end position="49"/>
    </location>
</feature>
<dbReference type="EMBL" id="KN882065">
    <property type="protein sequence ID" value="KIY44785.1"/>
    <property type="molecule type" value="Genomic_DNA"/>
</dbReference>
<evidence type="ECO:0000313" key="3">
    <source>
        <dbReference type="Proteomes" id="UP000054144"/>
    </source>
</evidence>
<protein>
    <submittedName>
        <fullName evidence="2">Uncharacterized protein</fullName>
    </submittedName>
</protein>
<gene>
    <name evidence="2" type="ORF">FISHEDRAFT_61643</name>
</gene>
<evidence type="ECO:0000313" key="2">
    <source>
        <dbReference type="EMBL" id="KIY44785.1"/>
    </source>
</evidence>
<accession>A0A0D7A210</accession>
<proteinExistence type="predicted"/>
<evidence type="ECO:0000256" key="1">
    <source>
        <dbReference type="SAM" id="MobiDB-lite"/>
    </source>
</evidence>